<dbReference type="InterPro" id="IPR051858">
    <property type="entry name" value="WD_repeat_GAD-1"/>
</dbReference>
<keyword evidence="5" id="KW-1185">Reference proteome</keyword>
<dbReference type="SMART" id="SM00320">
    <property type="entry name" value="WD40"/>
    <property type="match status" value="6"/>
</dbReference>
<evidence type="ECO:0000256" key="2">
    <source>
        <dbReference type="ARBA" id="ARBA00022737"/>
    </source>
</evidence>
<organism evidence="4 5">
    <name type="scientific">Cryptosporidium xiaoi</name>
    <dbReference type="NCBI Taxonomy" id="659607"/>
    <lineage>
        <taxon>Eukaryota</taxon>
        <taxon>Sar</taxon>
        <taxon>Alveolata</taxon>
        <taxon>Apicomplexa</taxon>
        <taxon>Conoidasida</taxon>
        <taxon>Coccidia</taxon>
        <taxon>Eucoccidiorida</taxon>
        <taxon>Eimeriorina</taxon>
        <taxon>Cryptosporidiidae</taxon>
        <taxon>Cryptosporidium</taxon>
    </lineage>
</organism>
<dbReference type="GO" id="GO:0005634">
    <property type="term" value="C:nucleus"/>
    <property type="evidence" value="ECO:0007669"/>
    <property type="project" value="TreeGrafter"/>
</dbReference>
<evidence type="ECO:0000313" key="4">
    <source>
        <dbReference type="EMBL" id="KAK6590580.1"/>
    </source>
</evidence>
<proteinExistence type="predicted"/>
<dbReference type="Pfam" id="PF00400">
    <property type="entry name" value="WD40"/>
    <property type="match status" value="3"/>
</dbReference>
<accession>A0AAV9Y0N7</accession>
<reference evidence="4 5" key="1">
    <citation type="submission" date="2023-10" db="EMBL/GenBank/DDBJ databases">
        <title>Comparative genomics analysis reveals potential genetic determinants of host preference in Cryptosporidium xiaoi.</title>
        <authorList>
            <person name="Xiao L."/>
            <person name="Li J."/>
        </authorList>
    </citation>
    <scope>NUCLEOTIDE SEQUENCE [LARGE SCALE GENOMIC DNA]</scope>
    <source>
        <strain evidence="4 5">52996</strain>
    </source>
</reference>
<name>A0AAV9Y0N7_9CRYT</name>
<sequence>MRKGIQIVDYSSSSEDETNTEKRLSDSKNNYNTNNSTGENVNHKHEDSNSENDDFDGINSLANVLKLHEKCKSNSDKEIEYPINSYIKFRDEESVGSAKHITCLSLPTKGQKMVCGTLNGEIEIYEFNNLFSNDLRPSRVICPLEDHSIRSIKYNNNGSMIIAACGDSICRVFDGNGDLINGTVKGDPYVKAVKTNYGHTHTVLDCKWDTLDENQFITSSMDNTIRLFNLNSEPFGIDRYIPSHCVMKCLDKRKLNISSIQVNSINVSTSGEYIVSSCTDGSIQLFHRNGNLFSDTPNIIIRDSHISENNSVCISDVNFIKYKSTQDRYIVSRGIIDSSIKVWDIRKTNKPINTFLNIYSDGNCEYSKFIYSKCGKNILISTNKYEKRSDPSLIKGSIVSISAESLVNLNDNVKNHCLNALINTNGEIKSFEWSHNINQLIICLNNGNIVIYYDDTLEDNPSNKGIITALKQRKRIKDEDGFHNAKIQTYNIEELPEGFRETKSGEIKYIGVASKKSRLYGPKNLDPNMDIEFD</sequence>
<evidence type="ECO:0000256" key="1">
    <source>
        <dbReference type="ARBA" id="ARBA00022574"/>
    </source>
</evidence>
<gene>
    <name evidence="4" type="ORF">RS030_142200</name>
</gene>
<dbReference type="PANTHER" id="PTHR16017:SF0">
    <property type="entry name" value="WD REPEAT-CONTAINING PROTEIN 70"/>
    <property type="match status" value="1"/>
</dbReference>
<dbReference type="PANTHER" id="PTHR16017">
    <property type="entry name" value="GASTRULATION DEFECTIVE PROTEIN 1-RELATED"/>
    <property type="match status" value="1"/>
</dbReference>
<dbReference type="Proteomes" id="UP001311799">
    <property type="component" value="Unassembled WGS sequence"/>
</dbReference>
<keyword evidence="2" id="KW-0677">Repeat</keyword>
<dbReference type="SUPFAM" id="SSF50978">
    <property type="entry name" value="WD40 repeat-like"/>
    <property type="match status" value="1"/>
</dbReference>
<dbReference type="GO" id="GO:0035861">
    <property type="term" value="C:site of double-strand break"/>
    <property type="evidence" value="ECO:0007669"/>
    <property type="project" value="TreeGrafter"/>
</dbReference>
<keyword evidence="1" id="KW-0853">WD repeat</keyword>
<dbReference type="InterPro" id="IPR036322">
    <property type="entry name" value="WD40_repeat_dom_sf"/>
</dbReference>
<feature type="compositionally biased region" description="Low complexity" evidence="3">
    <location>
        <begin position="29"/>
        <end position="40"/>
    </location>
</feature>
<protein>
    <submittedName>
        <fullName evidence="4">WD-repeat protein</fullName>
    </submittedName>
</protein>
<dbReference type="Gene3D" id="2.130.10.10">
    <property type="entry name" value="YVTN repeat-like/Quinoprotein amine dehydrogenase"/>
    <property type="match status" value="2"/>
</dbReference>
<dbReference type="AlphaFoldDB" id="A0AAV9Y0N7"/>
<dbReference type="EMBL" id="JAWDEY010000005">
    <property type="protein sequence ID" value="KAK6590580.1"/>
    <property type="molecule type" value="Genomic_DNA"/>
</dbReference>
<evidence type="ECO:0000313" key="5">
    <source>
        <dbReference type="Proteomes" id="UP001311799"/>
    </source>
</evidence>
<comment type="caution">
    <text evidence="4">The sequence shown here is derived from an EMBL/GenBank/DDBJ whole genome shotgun (WGS) entry which is preliminary data.</text>
</comment>
<evidence type="ECO:0000256" key="3">
    <source>
        <dbReference type="SAM" id="MobiDB-lite"/>
    </source>
</evidence>
<feature type="region of interest" description="Disordered" evidence="3">
    <location>
        <begin position="1"/>
        <end position="55"/>
    </location>
</feature>
<dbReference type="InterPro" id="IPR015943">
    <property type="entry name" value="WD40/YVTN_repeat-like_dom_sf"/>
</dbReference>
<dbReference type="InterPro" id="IPR001680">
    <property type="entry name" value="WD40_rpt"/>
</dbReference>